<evidence type="ECO:0000256" key="3">
    <source>
        <dbReference type="SAM" id="SignalP"/>
    </source>
</evidence>
<dbReference type="GeneID" id="69021836"/>
<dbReference type="InterPro" id="IPR052210">
    <property type="entry name" value="LysM1-like"/>
</dbReference>
<reference evidence="4" key="2">
    <citation type="submission" date="2020-03" db="EMBL/GenBank/DDBJ databases">
        <authorList>
            <person name="Fu F.-F."/>
            <person name="Chen J."/>
        </authorList>
    </citation>
    <scope>NUCLEOTIDE SEQUENCE</scope>
    <source>
        <strain evidence="4">Lc1</strain>
    </source>
</reference>
<evidence type="ECO:0008006" key="6">
    <source>
        <dbReference type="Google" id="ProtNLM"/>
    </source>
</evidence>
<keyword evidence="5" id="KW-1185">Reference proteome</keyword>
<gene>
    <name evidence="4" type="ORF">GCG54_00014728</name>
</gene>
<evidence type="ECO:0000256" key="1">
    <source>
        <dbReference type="ARBA" id="ARBA00022729"/>
    </source>
</evidence>
<dbReference type="GO" id="GO:0008061">
    <property type="term" value="F:chitin binding"/>
    <property type="evidence" value="ECO:0007669"/>
    <property type="project" value="InterPro"/>
</dbReference>
<sequence length="154" mass="16395">MSNRVSILSIATGVLATLGSSASLPLQRRGGSSSPTLIFDPNTDPNCSWWWDADDGLPCEVVIQWSGLTMADFDKWNPSVNSCGGWKDGHSYCTQVVIAAPEPPQSTNFTPPTPTTTTAPTTTAPSNGVSTLEQFQPDMTTSCNKFHEVASGDQ</sequence>
<accession>A0A8H4FGI1</accession>
<evidence type="ECO:0000313" key="5">
    <source>
        <dbReference type="Proteomes" id="UP000613401"/>
    </source>
</evidence>
<proteinExistence type="predicted"/>
<comment type="caution">
    <text evidence="4">The sequence shown here is derived from an EMBL/GenBank/DDBJ whole genome shotgun (WGS) entry which is preliminary data.</text>
</comment>
<name>A0A8H4FGI1_COLGL</name>
<protein>
    <recommendedName>
        <fullName evidence="6">LysM domain-containing protein</fullName>
    </recommendedName>
</protein>
<feature type="compositionally biased region" description="Low complexity" evidence="2">
    <location>
        <begin position="115"/>
        <end position="125"/>
    </location>
</feature>
<feature type="region of interest" description="Disordered" evidence="2">
    <location>
        <begin position="103"/>
        <end position="127"/>
    </location>
</feature>
<organism evidence="4 5">
    <name type="scientific">Colletotrichum gloeosporioides</name>
    <name type="common">Anthracnose fungus</name>
    <name type="synonym">Glomerella cingulata</name>
    <dbReference type="NCBI Taxonomy" id="474922"/>
    <lineage>
        <taxon>Eukaryota</taxon>
        <taxon>Fungi</taxon>
        <taxon>Dikarya</taxon>
        <taxon>Ascomycota</taxon>
        <taxon>Pezizomycotina</taxon>
        <taxon>Sordariomycetes</taxon>
        <taxon>Hypocreomycetidae</taxon>
        <taxon>Glomerellales</taxon>
        <taxon>Glomerellaceae</taxon>
        <taxon>Colletotrichum</taxon>
        <taxon>Colletotrichum gloeosporioides species complex</taxon>
    </lineage>
</organism>
<dbReference type="AlphaFoldDB" id="A0A8H4FGI1"/>
<feature type="chain" id="PRO_5034346560" description="LysM domain-containing protein" evidence="3">
    <location>
        <begin position="24"/>
        <end position="154"/>
    </location>
</feature>
<reference evidence="4" key="1">
    <citation type="journal article" date="2020" name="Phytopathology">
        <title>Genome sequence and comparative analysis of Colletotrichum gloeosporioides isolated from Liriodendron leaves.</title>
        <authorList>
            <person name="Fu F.F."/>
            <person name="Hao Z."/>
            <person name="Wang P."/>
            <person name="Lu Y."/>
            <person name="Xue L.J."/>
            <person name="Wei G."/>
            <person name="Tian Y."/>
            <person name="Baishi H."/>
            <person name="Xu H."/>
            <person name="Shi J."/>
            <person name="Cheng T."/>
            <person name="Wang G."/>
            <person name="Yi Y."/>
            <person name="Chen J."/>
        </authorList>
    </citation>
    <scope>NUCLEOTIDE SEQUENCE</scope>
    <source>
        <strain evidence="4">Lc1</strain>
    </source>
</reference>
<dbReference type="EMBL" id="WVTB01000066">
    <property type="protein sequence ID" value="KAF3801513.1"/>
    <property type="molecule type" value="Genomic_DNA"/>
</dbReference>
<dbReference type="PANTHER" id="PTHR34997">
    <property type="entry name" value="AM15"/>
    <property type="match status" value="1"/>
</dbReference>
<dbReference type="PANTHER" id="PTHR34997:SF2">
    <property type="entry name" value="LYSM DOMAIN-CONTAINING PROTEIN-RELATED"/>
    <property type="match status" value="1"/>
</dbReference>
<evidence type="ECO:0000256" key="2">
    <source>
        <dbReference type="SAM" id="MobiDB-lite"/>
    </source>
</evidence>
<keyword evidence="1 3" id="KW-0732">Signal</keyword>
<evidence type="ECO:0000313" key="4">
    <source>
        <dbReference type="EMBL" id="KAF3801513.1"/>
    </source>
</evidence>
<dbReference type="Proteomes" id="UP000613401">
    <property type="component" value="Unassembled WGS sequence"/>
</dbReference>
<dbReference type="RefSeq" id="XP_045260672.1">
    <property type="nucleotide sequence ID" value="XM_045414550.1"/>
</dbReference>
<feature type="signal peptide" evidence="3">
    <location>
        <begin position="1"/>
        <end position="23"/>
    </location>
</feature>